<keyword evidence="3" id="KW-1185">Reference proteome</keyword>
<proteinExistence type="predicted"/>
<dbReference type="Gene3D" id="1.10.2080.10">
    <property type="entry name" value="Insect odorant-binding protein A10/Ejaculatory bulb-specific protein 3"/>
    <property type="match status" value="1"/>
</dbReference>
<keyword evidence="1" id="KW-0732">Signal</keyword>
<evidence type="ECO:0000256" key="1">
    <source>
        <dbReference type="SAM" id="SignalP"/>
    </source>
</evidence>
<feature type="chain" id="PRO_5045120756" description="Protein serine/threonine kinase" evidence="1">
    <location>
        <begin position="18"/>
        <end position="118"/>
    </location>
</feature>
<dbReference type="EnsemblMetazoa" id="AALFPA23_021719.R32162">
    <property type="protein sequence ID" value="AALFPA23_021719.P32162"/>
    <property type="gene ID" value="AALFPA23_021719"/>
</dbReference>
<dbReference type="Pfam" id="PF03392">
    <property type="entry name" value="OS-D"/>
    <property type="match status" value="1"/>
</dbReference>
<feature type="signal peptide" evidence="1">
    <location>
        <begin position="1"/>
        <end position="17"/>
    </location>
</feature>
<organism evidence="2 3">
    <name type="scientific">Aedes albopictus</name>
    <name type="common">Asian tiger mosquito</name>
    <name type="synonym">Stegomyia albopicta</name>
    <dbReference type="NCBI Taxonomy" id="7160"/>
    <lineage>
        <taxon>Eukaryota</taxon>
        <taxon>Metazoa</taxon>
        <taxon>Ecdysozoa</taxon>
        <taxon>Arthropoda</taxon>
        <taxon>Hexapoda</taxon>
        <taxon>Insecta</taxon>
        <taxon>Pterygota</taxon>
        <taxon>Neoptera</taxon>
        <taxon>Endopterygota</taxon>
        <taxon>Diptera</taxon>
        <taxon>Nematocera</taxon>
        <taxon>Culicoidea</taxon>
        <taxon>Culicidae</taxon>
        <taxon>Culicinae</taxon>
        <taxon>Aedini</taxon>
        <taxon>Aedes</taxon>
        <taxon>Stegomyia</taxon>
    </lineage>
</organism>
<protein>
    <recommendedName>
        <fullName evidence="4">Protein serine/threonine kinase</fullName>
    </recommendedName>
</protein>
<dbReference type="Proteomes" id="UP000069940">
    <property type="component" value="Unassembled WGS sequence"/>
</dbReference>
<dbReference type="InterPro" id="IPR036682">
    <property type="entry name" value="OS_D_A10/PebIII_sf"/>
</dbReference>
<evidence type="ECO:0008006" key="4">
    <source>
        <dbReference type="Google" id="ProtNLM"/>
    </source>
</evidence>
<dbReference type="SUPFAM" id="SSF100910">
    <property type="entry name" value="Chemosensory protein Csp2"/>
    <property type="match status" value="1"/>
</dbReference>
<dbReference type="GeneID" id="109432493"/>
<sequence>MKYIIVLVLALTSAVLAQNDITKYTTKFDNIDVDEILKSDRLFHNYYKCLLDEGRCTPEGVELKRVLPEALETSCAKCSPKQQEVSDRAIKYLSENRPEEWKALKARYDPDNKYAGDA</sequence>
<name>A0ABM1ZUC4_AEDAL</name>
<dbReference type="PANTHER" id="PTHR11257">
    <property type="entry name" value="CHEMOSENSORY PROTEIN-RELATED"/>
    <property type="match status" value="1"/>
</dbReference>
<evidence type="ECO:0000313" key="3">
    <source>
        <dbReference type="Proteomes" id="UP000069940"/>
    </source>
</evidence>
<dbReference type="InterPro" id="IPR005055">
    <property type="entry name" value="A10/PebIII"/>
</dbReference>
<dbReference type="RefSeq" id="XP_019564370.2">
    <property type="nucleotide sequence ID" value="XM_019708825.3"/>
</dbReference>
<accession>A0ABM1ZUC4</accession>
<dbReference type="PANTHER" id="PTHR11257:SF12">
    <property type="entry name" value="EJACULATORY BULB-SPECIFIC PROTEIN 3-RELATED"/>
    <property type="match status" value="1"/>
</dbReference>
<reference evidence="2" key="2">
    <citation type="submission" date="2025-05" db="UniProtKB">
        <authorList>
            <consortium name="EnsemblMetazoa"/>
        </authorList>
    </citation>
    <scope>IDENTIFICATION</scope>
    <source>
        <strain evidence="2">Foshan</strain>
    </source>
</reference>
<reference evidence="3" key="1">
    <citation type="journal article" date="2015" name="Proc. Natl. Acad. Sci. U.S.A.">
        <title>Genome sequence of the Asian Tiger mosquito, Aedes albopictus, reveals insights into its biology, genetics, and evolution.</title>
        <authorList>
            <person name="Chen X.G."/>
            <person name="Jiang X."/>
            <person name="Gu J."/>
            <person name="Xu M."/>
            <person name="Wu Y."/>
            <person name="Deng Y."/>
            <person name="Zhang C."/>
            <person name="Bonizzoni M."/>
            <person name="Dermauw W."/>
            <person name="Vontas J."/>
            <person name="Armbruster P."/>
            <person name="Huang X."/>
            <person name="Yang Y."/>
            <person name="Zhang H."/>
            <person name="He W."/>
            <person name="Peng H."/>
            <person name="Liu Y."/>
            <person name="Wu K."/>
            <person name="Chen J."/>
            <person name="Lirakis M."/>
            <person name="Topalis P."/>
            <person name="Van Leeuwen T."/>
            <person name="Hall A.B."/>
            <person name="Jiang X."/>
            <person name="Thorpe C."/>
            <person name="Mueller R.L."/>
            <person name="Sun C."/>
            <person name="Waterhouse R.M."/>
            <person name="Yan G."/>
            <person name="Tu Z.J."/>
            <person name="Fang X."/>
            <person name="James A.A."/>
        </authorList>
    </citation>
    <scope>NUCLEOTIDE SEQUENCE [LARGE SCALE GENOMIC DNA]</scope>
    <source>
        <strain evidence="3">Foshan</strain>
    </source>
</reference>
<evidence type="ECO:0000313" key="2">
    <source>
        <dbReference type="EnsemblMetazoa" id="AALFPA23_021719.P32162"/>
    </source>
</evidence>